<feature type="signal peptide" evidence="11">
    <location>
        <begin position="1"/>
        <end position="23"/>
    </location>
</feature>
<dbReference type="InterPro" id="IPR006187">
    <property type="entry name" value="Claudin"/>
</dbReference>
<sequence length="204" mass="22685">MASSGIQLLGFLLSLVGISATVAATFMVEWKKQMEGENYRIYEGLWMTCSGEERTTCQYHESLLELPSEIQITRSIMMLSIFLSSMALMIGTVGMKCTRFMDDKARSKSTIAMVGGIMITISGLLAIIITSWYVKMIVDTLHTSHHLQRFEFGKAVFVSLAGGLLMMAGGTFLSCRRCSRSELPVSNLHTDHFMPTTHSKSNYV</sequence>
<evidence type="ECO:0000256" key="5">
    <source>
        <dbReference type="ARBA" id="ARBA00022475"/>
    </source>
</evidence>
<comment type="caution">
    <text evidence="12">The sequence shown here is derived from an EMBL/GenBank/DDBJ whole genome shotgun (WGS) entry which is preliminary data.</text>
</comment>
<accession>A0AAV6SCR0</accession>
<keyword evidence="9 10" id="KW-0472">Membrane</keyword>
<evidence type="ECO:0000256" key="11">
    <source>
        <dbReference type="SAM" id="SignalP"/>
    </source>
</evidence>
<dbReference type="Proteomes" id="UP000693946">
    <property type="component" value="Linkage Group LG14"/>
</dbReference>
<dbReference type="GO" id="GO:0005923">
    <property type="term" value="C:bicellular tight junction"/>
    <property type="evidence" value="ECO:0007669"/>
    <property type="project" value="UniProtKB-SubCell"/>
</dbReference>
<name>A0AAV6SCR0_SOLSE</name>
<evidence type="ECO:0000256" key="7">
    <source>
        <dbReference type="ARBA" id="ARBA00022949"/>
    </source>
</evidence>
<evidence type="ECO:0000256" key="9">
    <source>
        <dbReference type="ARBA" id="ARBA00023136"/>
    </source>
</evidence>
<dbReference type="PANTHER" id="PTHR12002">
    <property type="entry name" value="CLAUDIN"/>
    <property type="match status" value="1"/>
</dbReference>
<evidence type="ECO:0000256" key="10">
    <source>
        <dbReference type="SAM" id="Phobius"/>
    </source>
</evidence>
<evidence type="ECO:0000256" key="8">
    <source>
        <dbReference type="ARBA" id="ARBA00022989"/>
    </source>
</evidence>
<keyword evidence="13" id="KW-1185">Reference proteome</keyword>
<keyword evidence="11" id="KW-0732">Signal</keyword>
<comment type="similarity">
    <text evidence="3">Belongs to the claudin family.</text>
</comment>
<dbReference type="EMBL" id="JAGKHQ010000006">
    <property type="protein sequence ID" value="KAG7514665.1"/>
    <property type="molecule type" value="Genomic_DNA"/>
</dbReference>
<reference evidence="12 13" key="1">
    <citation type="journal article" date="2021" name="Sci. Rep.">
        <title>Chromosome anchoring in Senegalese sole (Solea senegalensis) reveals sex-associated markers and genome rearrangements in flatfish.</title>
        <authorList>
            <person name="Guerrero-Cozar I."/>
            <person name="Gomez-Garrido J."/>
            <person name="Berbel C."/>
            <person name="Martinez-Blanch J.F."/>
            <person name="Alioto T."/>
            <person name="Claros M.G."/>
            <person name="Gagnaire P.A."/>
            <person name="Manchado M."/>
        </authorList>
    </citation>
    <scope>NUCLEOTIDE SEQUENCE [LARGE SCALE GENOMIC DNA]</scope>
    <source>
        <strain evidence="12">Sse05_10M</strain>
    </source>
</reference>
<keyword evidence="4" id="KW-0796">Tight junction</keyword>
<proteinExistence type="inferred from homology"/>
<evidence type="ECO:0000256" key="6">
    <source>
        <dbReference type="ARBA" id="ARBA00022692"/>
    </source>
</evidence>
<dbReference type="GO" id="GO:0005886">
    <property type="term" value="C:plasma membrane"/>
    <property type="evidence" value="ECO:0007669"/>
    <property type="project" value="UniProtKB-SubCell"/>
</dbReference>
<feature type="transmembrane region" description="Helical" evidence="10">
    <location>
        <begin position="111"/>
        <end position="134"/>
    </location>
</feature>
<keyword evidence="7" id="KW-0965">Cell junction</keyword>
<evidence type="ECO:0000256" key="3">
    <source>
        <dbReference type="ARBA" id="ARBA00008295"/>
    </source>
</evidence>
<evidence type="ECO:0000313" key="12">
    <source>
        <dbReference type="EMBL" id="KAG7514665.1"/>
    </source>
</evidence>
<protein>
    <submittedName>
        <fullName evidence="12">Claudin-1-like</fullName>
    </submittedName>
</protein>
<evidence type="ECO:0000256" key="4">
    <source>
        <dbReference type="ARBA" id="ARBA00022427"/>
    </source>
</evidence>
<comment type="subcellular location">
    <subcellularLocation>
        <location evidence="1">Cell junction</location>
        <location evidence="1">Tight junction</location>
    </subcellularLocation>
    <subcellularLocation>
        <location evidence="2">Cell membrane</location>
        <topology evidence="2">Multi-pass membrane protein</topology>
    </subcellularLocation>
</comment>
<dbReference type="GO" id="GO:0005198">
    <property type="term" value="F:structural molecule activity"/>
    <property type="evidence" value="ECO:0007669"/>
    <property type="project" value="InterPro"/>
</dbReference>
<feature type="chain" id="PRO_5043518289" evidence="11">
    <location>
        <begin position="24"/>
        <end position="204"/>
    </location>
</feature>
<keyword evidence="8 10" id="KW-1133">Transmembrane helix</keyword>
<evidence type="ECO:0000256" key="2">
    <source>
        <dbReference type="ARBA" id="ARBA00004651"/>
    </source>
</evidence>
<dbReference type="Pfam" id="PF00822">
    <property type="entry name" value="PMP22_Claudin"/>
    <property type="match status" value="1"/>
</dbReference>
<feature type="transmembrane region" description="Helical" evidence="10">
    <location>
        <begin position="72"/>
        <end position="90"/>
    </location>
</feature>
<evidence type="ECO:0000256" key="1">
    <source>
        <dbReference type="ARBA" id="ARBA00004435"/>
    </source>
</evidence>
<feature type="transmembrane region" description="Helical" evidence="10">
    <location>
        <begin position="154"/>
        <end position="173"/>
    </location>
</feature>
<dbReference type="AlphaFoldDB" id="A0AAV6SCR0"/>
<dbReference type="InterPro" id="IPR004031">
    <property type="entry name" value="PMP22/EMP/MP20/Claudin"/>
</dbReference>
<keyword evidence="6 10" id="KW-0812">Transmembrane</keyword>
<keyword evidence="5" id="KW-1003">Cell membrane</keyword>
<evidence type="ECO:0000313" key="13">
    <source>
        <dbReference type="Proteomes" id="UP000693946"/>
    </source>
</evidence>
<organism evidence="12 13">
    <name type="scientific">Solea senegalensis</name>
    <name type="common">Senegalese sole</name>
    <dbReference type="NCBI Taxonomy" id="28829"/>
    <lineage>
        <taxon>Eukaryota</taxon>
        <taxon>Metazoa</taxon>
        <taxon>Chordata</taxon>
        <taxon>Craniata</taxon>
        <taxon>Vertebrata</taxon>
        <taxon>Euteleostomi</taxon>
        <taxon>Actinopterygii</taxon>
        <taxon>Neopterygii</taxon>
        <taxon>Teleostei</taxon>
        <taxon>Neoteleostei</taxon>
        <taxon>Acanthomorphata</taxon>
        <taxon>Carangaria</taxon>
        <taxon>Pleuronectiformes</taxon>
        <taxon>Pleuronectoidei</taxon>
        <taxon>Soleidae</taxon>
        <taxon>Solea</taxon>
    </lineage>
</organism>
<gene>
    <name evidence="12" type="ORF">JOB18_039646</name>
</gene>